<sequence length="383" mass="44626">MLGEPLRVLRWSSLFWWSEEISRFLVQIYMWHLMLVEDGQTPYSQVWQRLRYMREVRPHLVQRCTWCVVLSQSSQPRGCKSLPAESAQERQVNTRPTSCCQDSVFVWHLLSVNPVQLRGRLPKLVIFKRDADLLENWIVSREPILHDKKLGESIPQVEELIRKHEDFEKTVAAQEEKLTSLRRITLQWAFACAATVRQFKVCGEYGSDVWWFQLEETFQKQQQAEQAARQVEKERLERERLEARKRREVQRITDERRREDERRRQQEVRSPREEMNGADVPDSNTSRVLALEVPEPGPLQKSGSISQLFGDQMRRVDVNDASYAFCSLCLEKISRGGVSHTASDIRKHLSKHNECKKIANNDDSEDLLGKDACSSKSSSVSAT</sequence>
<gene>
    <name evidence="3" type="ORF">PR048_004211</name>
</gene>
<reference evidence="3 4" key="1">
    <citation type="submission" date="2023-02" db="EMBL/GenBank/DDBJ databases">
        <title>LHISI_Scaffold_Assembly.</title>
        <authorList>
            <person name="Stuart O.P."/>
            <person name="Cleave R."/>
            <person name="Magrath M.J.L."/>
            <person name="Mikheyev A.S."/>
        </authorList>
    </citation>
    <scope>NUCLEOTIDE SEQUENCE [LARGE SCALE GENOMIC DNA]</scope>
    <source>
        <strain evidence="3">Daus_M_001</strain>
        <tissue evidence="3">Leg muscle</tissue>
    </source>
</reference>
<keyword evidence="1" id="KW-0175">Coiled coil</keyword>
<dbReference type="Pfam" id="PF00435">
    <property type="entry name" value="Spectrin"/>
    <property type="match status" value="1"/>
</dbReference>
<protein>
    <submittedName>
        <fullName evidence="3">Uncharacterized protein</fullName>
    </submittedName>
</protein>
<name>A0ABQ9I5B3_9NEOP</name>
<dbReference type="EMBL" id="JARBHB010000002">
    <property type="protein sequence ID" value="KAJ8891682.1"/>
    <property type="molecule type" value="Genomic_DNA"/>
</dbReference>
<dbReference type="InterPro" id="IPR002017">
    <property type="entry name" value="Spectrin_repeat"/>
</dbReference>
<proteinExistence type="predicted"/>
<feature type="region of interest" description="Disordered" evidence="2">
    <location>
        <begin position="361"/>
        <end position="383"/>
    </location>
</feature>
<feature type="compositionally biased region" description="Low complexity" evidence="2">
    <location>
        <begin position="374"/>
        <end position="383"/>
    </location>
</feature>
<evidence type="ECO:0000256" key="2">
    <source>
        <dbReference type="SAM" id="MobiDB-lite"/>
    </source>
</evidence>
<organism evidence="3 4">
    <name type="scientific">Dryococelus australis</name>
    <dbReference type="NCBI Taxonomy" id="614101"/>
    <lineage>
        <taxon>Eukaryota</taxon>
        <taxon>Metazoa</taxon>
        <taxon>Ecdysozoa</taxon>
        <taxon>Arthropoda</taxon>
        <taxon>Hexapoda</taxon>
        <taxon>Insecta</taxon>
        <taxon>Pterygota</taxon>
        <taxon>Neoptera</taxon>
        <taxon>Polyneoptera</taxon>
        <taxon>Phasmatodea</taxon>
        <taxon>Verophasmatodea</taxon>
        <taxon>Anareolatae</taxon>
        <taxon>Phasmatidae</taxon>
        <taxon>Eurycanthinae</taxon>
        <taxon>Dryococelus</taxon>
    </lineage>
</organism>
<evidence type="ECO:0000313" key="3">
    <source>
        <dbReference type="EMBL" id="KAJ8891682.1"/>
    </source>
</evidence>
<dbReference type="SMART" id="SM00150">
    <property type="entry name" value="SPEC"/>
    <property type="match status" value="1"/>
</dbReference>
<dbReference type="Gene3D" id="1.20.58.60">
    <property type="match status" value="1"/>
</dbReference>
<keyword evidence="4" id="KW-1185">Reference proteome</keyword>
<evidence type="ECO:0000313" key="4">
    <source>
        <dbReference type="Proteomes" id="UP001159363"/>
    </source>
</evidence>
<dbReference type="CDD" id="cd00176">
    <property type="entry name" value="SPEC"/>
    <property type="match status" value="1"/>
</dbReference>
<evidence type="ECO:0000256" key="1">
    <source>
        <dbReference type="SAM" id="Coils"/>
    </source>
</evidence>
<feature type="compositionally biased region" description="Basic and acidic residues" evidence="2">
    <location>
        <begin position="255"/>
        <end position="275"/>
    </location>
</feature>
<dbReference type="SUPFAM" id="SSF46966">
    <property type="entry name" value="Spectrin repeat"/>
    <property type="match status" value="1"/>
</dbReference>
<feature type="region of interest" description="Disordered" evidence="2">
    <location>
        <begin position="255"/>
        <end position="285"/>
    </location>
</feature>
<feature type="coiled-coil region" evidence="1">
    <location>
        <begin position="157"/>
        <end position="184"/>
    </location>
</feature>
<accession>A0ABQ9I5B3</accession>
<comment type="caution">
    <text evidence="3">The sequence shown here is derived from an EMBL/GenBank/DDBJ whole genome shotgun (WGS) entry which is preliminary data.</text>
</comment>
<dbReference type="InterPro" id="IPR018159">
    <property type="entry name" value="Spectrin/alpha-actinin"/>
</dbReference>
<dbReference type="Proteomes" id="UP001159363">
    <property type="component" value="Chromosome 2"/>
</dbReference>